<geneLocation type="plasmid" evidence="3 4">
    <name>pBs5S5a</name>
</geneLocation>
<reference evidence="3" key="2">
    <citation type="journal article" date="2021" name="Int. J. Syst. Evol. Microbiol.">
        <title>Bradyrhizobium septentrionale sp. nov. (sv. septentrionale) and Bradyrhizobium quebecense sp. nov. (sv. septentrionale) associated with legumes native to Canada possess rearranged symbiosis genes and numerous insertion sequences.</title>
        <authorList>
            <person name="Bromfield E.S.P."/>
            <person name="Cloutier S."/>
        </authorList>
    </citation>
    <scope>NUCLEOTIDE SEQUENCE</scope>
    <source>
        <strain evidence="3">5S5</strain>
    </source>
</reference>
<keyword evidence="1" id="KW-1133">Transmembrane helix</keyword>
<feature type="transmembrane region" description="Helical" evidence="1">
    <location>
        <begin position="79"/>
        <end position="98"/>
    </location>
</feature>
<gene>
    <name evidence="2" type="ORF">HAP48_048345</name>
    <name evidence="3" type="ORF">WDK88_45770</name>
</gene>
<reference evidence="2" key="1">
    <citation type="submission" date="2020-06" db="EMBL/GenBank/DDBJ databases">
        <title>Whole Genome Sequence of Bradyrhizobium sp. Strain 1S1.</title>
        <authorList>
            <person name="Bromfield E.S.P."/>
            <person name="Cloutier S."/>
        </authorList>
    </citation>
    <scope>NUCLEOTIDE SEQUENCE [LARGE SCALE GENOMIC DNA]</scope>
    <source>
        <strain evidence="2">1S1</strain>
    </source>
</reference>
<evidence type="ECO:0000313" key="3">
    <source>
        <dbReference type="EMBL" id="WXC84784.1"/>
    </source>
</evidence>
<sequence>MTSRLERMLANAGCVWLFTVASWLAVCAPAWAHHQIVRKGPVVGIAIPAIAHGEMLVIAKYRATILDQATHHLQTDPIFLRLAGFVSLQYFACVWGLVPGSLTDEGSPFNECSHAYLAGARALLAHMAEMSDGQSAAKALQERINTELSSDPAFGAICSNSAETFDSGVIVWPDWGIAFTHSPTVLMLSGLSALAVIGLWSLHFIFNLKRRATRASNLIPF</sequence>
<dbReference type="Proteomes" id="UP001432046">
    <property type="component" value="Plasmid pBs5S5a"/>
</dbReference>
<dbReference type="EMBL" id="JAAOLE020000002">
    <property type="protein sequence ID" value="NVI50465.1"/>
    <property type="molecule type" value="Genomic_DNA"/>
</dbReference>
<name>A0A973WB30_9BRAD</name>
<evidence type="ECO:0000256" key="1">
    <source>
        <dbReference type="SAM" id="Phobius"/>
    </source>
</evidence>
<organism evidence="2">
    <name type="scientific">Bradyrhizobium septentrionale</name>
    <dbReference type="NCBI Taxonomy" id="1404411"/>
    <lineage>
        <taxon>Bacteria</taxon>
        <taxon>Pseudomonadati</taxon>
        <taxon>Pseudomonadota</taxon>
        <taxon>Alphaproteobacteria</taxon>
        <taxon>Hyphomicrobiales</taxon>
        <taxon>Nitrobacteraceae</taxon>
        <taxon>Bradyrhizobium</taxon>
    </lineage>
</organism>
<protein>
    <recommendedName>
        <fullName evidence="5">Transmembrane protein</fullName>
    </recommendedName>
</protein>
<feature type="transmembrane region" description="Helical" evidence="1">
    <location>
        <begin position="185"/>
        <end position="206"/>
    </location>
</feature>
<proteinExistence type="predicted"/>
<dbReference type="RefSeq" id="WP_166217296.1">
    <property type="nucleotide sequence ID" value="NZ_CP088284.1"/>
</dbReference>
<keyword evidence="3" id="KW-0614">Plasmid</keyword>
<keyword evidence="1" id="KW-0472">Membrane</keyword>
<dbReference type="AlphaFoldDB" id="A0A973WB30"/>
<accession>A0A973WB30</accession>
<evidence type="ECO:0000313" key="4">
    <source>
        <dbReference type="Proteomes" id="UP001432046"/>
    </source>
</evidence>
<feature type="transmembrane region" description="Helical" evidence="1">
    <location>
        <begin position="42"/>
        <end position="59"/>
    </location>
</feature>
<keyword evidence="1" id="KW-0812">Transmembrane</keyword>
<dbReference type="EMBL" id="CP147713">
    <property type="protein sequence ID" value="WXC84784.1"/>
    <property type="molecule type" value="Genomic_DNA"/>
</dbReference>
<evidence type="ECO:0000313" key="2">
    <source>
        <dbReference type="EMBL" id="NVI50465.1"/>
    </source>
</evidence>
<reference evidence="3" key="3">
    <citation type="submission" date="2024-03" db="EMBL/GenBank/DDBJ databases">
        <authorList>
            <person name="Bromfield E.S.P."/>
            <person name="Cloutier S."/>
        </authorList>
    </citation>
    <scope>NUCLEOTIDE SEQUENCE</scope>
    <source>
        <strain evidence="3">5S5</strain>
        <plasmid evidence="3">pBs5S5a</plasmid>
    </source>
</reference>
<keyword evidence="4" id="KW-1185">Reference proteome</keyword>
<evidence type="ECO:0008006" key="5">
    <source>
        <dbReference type="Google" id="ProtNLM"/>
    </source>
</evidence>